<name>A0AAD4XLR5_9MAGN</name>
<sequence>MGFQRPSNLNMMLQFMEICYGLIRKFTTNDTTSVQKLLQEETGGVRIMSRSTVIPTKNFQVLPGSADH</sequence>
<dbReference type="EMBL" id="JAJJMB010007553">
    <property type="protein sequence ID" value="KAI3929933.1"/>
    <property type="molecule type" value="Genomic_DNA"/>
</dbReference>
<reference evidence="1" key="1">
    <citation type="submission" date="2022-04" db="EMBL/GenBank/DDBJ databases">
        <title>A functionally conserved STORR gene fusion in Papaver species that diverged 16.8 million years ago.</title>
        <authorList>
            <person name="Catania T."/>
        </authorList>
    </citation>
    <scope>NUCLEOTIDE SEQUENCE</scope>
    <source>
        <strain evidence="1">S-188037</strain>
    </source>
</reference>
<gene>
    <name evidence="1" type="ORF">MKW98_004087</name>
</gene>
<organism evidence="1 2">
    <name type="scientific">Papaver atlanticum</name>
    <dbReference type="NCBI Taxonomy" id="357466"/>
    <lineage>
        <taxon>Eukaryota</taxon>
        <taxon>Viridiplantae</taxon>
        <taxon>Streptophyta</taxon>
        <taxon>Embryophyta</taxon>
        <taxon>Tracheophyta</taxon>
        <taxon>Spermatophyta</taxon>
        <taxon>Magnoliopsida</taxon>
        <taxon>Ranunculales</taxon>
        <taxon>Papaveraceae</taxon>
        <taxon>Papaveroideae</taxon>
        <taxon>Papaver</taxon>
    </lineage>
</organism>
<dbReference type="Proteomes" id="UP001202328">
    <property type="component" value="Unassembled WGS sequence"/>
</dbReference>
<proteinExistence type="predicted"/>
<comment type="caution">
    <text evidence="1">The sequence shown here is derived from an EMBL/GenBank/DDBJ whole genome shotgun (WGS) entry which is preliminary data.</text>
</comment>
<evidence type="ECO:0000313" key="2">
    <source>
        <dbReference type="Proteomes" id="UP001202328"/>
    </source>
</evidence>
<keyword evidence="2" id="KW-1185">Reference proteome</keyword>
<dbReference type="AlphaFoldDB" id="A0AAD4XLR5"/>
<protein>
    <submittedName>
        <fullName evidence="1">Uncharacterized protein</fullName>
    </submittedName>
</protein>
<accession>A0AAD4XLR5</accession>
<evidence type="ECO:0000313" key="1">
    <source>
        <dbReference type="EMBL" id="KAI3929933.1"/>
    </source>
</evidence>